<protein>
    <submittedName>
        <fullName evidence="2">Uncharacterized protein</fullName>
    </submittedName>
</protein>
<name>A0AAX2SBS0_KOCRH</name>
<dbReference type="Proteomes" id="UP000298017">
    <property type="component" value="Unassembled WGS sequence"/>
</dbReference>
<reference evidence="2 3" key="1">
    <citation type="submission" date="2019-03" db="EMBL/GenBank/DDBJ databases">
        <title>Genome Sequencing and Assembly of Various Microbes Isolated from Alder Root Nodule.</title>
        <authorList>
            <person name="Swanson E."/>
            <person name="Sevigny J.L."/>
            <person name="Pesce C."/>
            <person name="Davis I."/>
            <person name="Kleiner V."/>
            <person name="Tisa L."/>
        </authorList>
    </citation>
    <scope>NUCLEOTIDE SEQUENCE [LARGE SCALE GENOMIC DNA]</scope>
    <source>
        <strain evidence="2 3">4R-31</strain>
    </source>
</reference>
<evidence type="ECO:0000313" key="2">
    <source>
        <dbReference type="EMBL" id="TFH99175.1"/>
    </source>
</evidence>
<accession>A0AAX2SBS0</accession>
<dbReference type="RefSeq" id="WP_135010910.1">
    <property type="nucleotide sequence ID" value="NZ_SPNK01000016.1"/>
</dbReference>
<feature type="region of interest" description="Disordered" evidence="1">
    <location>
        <begin position="1"/>
        <end position="42"/>
    </location>
</feature>
<evidence type="ECO:0000313" key="3">
    <source>
        <dbReference type="Proteomes" id="UP000298017"/>
    </source>
</evidence>
<gene>
    <name evidence="2" type="ORF">E4P33_11120</name>
</gene>
<evidence type="ECO:0000256" key="1">
    <source>
        <dbReference type="SAM" id="MobiDB-lite"/>
    </source>
</evidence>
<feature type="compositionally biased region" description="Low complexity" evidence="1">
    <location>
        <begin position="22"/>
        <end position="42"/>
    </location>
</feature>
<organism evidence="2 3">
    <name type="scientific">Kocuria rhizophila</name>
    <dbReference type="NCBI Taxonomy" id="72000"/>
    <lineage>
        <taxon>Bacteria</taxon>
        <taxon>Bacillati</taxon>
        <taxon>Actinomycetota</taxon>
        <taxon>Actinomycetes</taxon>
        <taxon>Micrococcales</taxon>
        <taxon>Micrococcaceae</taxon>
        <taxon>Kocuria</taxon>
    </lineage>
</organism>
<dbReference type="AlphaFoldDB" id="A0AAX2SBS0"/>
<comment type="caution">
    <text evidence="2">The sequence shown here is derived from an EMBL/GenBank/DDBJ whole genome shotgun (WGS) entry which is preliminary data.</text>
</comment>
<dbReference type="EMBL" id="SPNK01000016">
    <property type="protein sequence ID" value="TFH99175.1"/>
    <property type="molecule type" value="Genomic_DNA"/>
</dbReference>
<sequence>MTPTTGPRRRRRTVDAAPSPSATGRTPADTAGGTTPAARGTAGFSVREVTTVGQALELLFPARPD</sequence>
<proteinExistence type="predicted"/>
<keyword evidence="3" id="KW-1185">Reference proteome</keyword>